<comment type="caution">
    <text evidence="2">The sequence shown here is derived from an EMBL/GenBank/DDBJ whole genome shotgun (WGS) entry which is preliminary data.</text>
</comment>
<evidence type="ECO:0000313" key="3">
    <source>
        <dbReference type="Proteomes" id="UP001162131"/>
    </source>
</evidence>
<keyword evidence="1" id="KW-0812">Transmembrane</keyword>
<dbReference type="EMBL" id="CAJZBQ010000054">
    <property type="protein sequence ID" value="CAG9332218.1"/>
    <property type="molecule type" value="Genomic_DNA"/>
</dbReference>
<gene>
    <name evidence="2" type="ORF">BSTOLATCC_MIC55670</name>
</gene>
<evidence type="ECO:0000256" key="1">
    <source>
        <dbReference type="SAM" id="Phobius"/>
    </source>
</evidence>
<name>A0AAU9K5N3_9CILI</name>
<evidence type="ECO:0000313" key="2">
    <source>
        <dbReference type="EMBL" id="CAG9332218.1"/>
    </source>
</evidence>
<feature type="transmembrane region" description="Helical" evidence="1">
    <location>
        <begin position="7"/>
        <end position="27"/>
    </location>
</feature>
<proteinExistence type="predicted"/>
<accession>A0AAU9K5N3</accession>
<dbReference type="AlphaFoldDB" id="A0AAU9K5N3"/>
<sequence length="106" mass="12391">MNLWIKISYIDLMWTVAISSIFSISQYPFKPLWLIAWTILMAIVVFIEIKLYSSILFDQDKIGTSILFIFQLSSKVASNTVNKSLKDCTMNKYLYDDKKARLFYAL</sequence>
<feature type="transmembrane region" description="Helical" evidence="1">
    <location>
        <begin position="33"/>
        <end position="52"/>
    </location>
</feature>
<keyword evidence="1" id="KW-1133">Transmembrane helix</keyword>
<keyword evidence="1" id="KW-0472">Membrane</keyword>
<keyword evidence="3" id="KW-1185">Reference proteome</keyword>
<dbReference type="Proteomes" id="UP001162131">
    <property type="component" value="Unassembled WGS sequence"/>
</dbReference>
<protein>
    <submittedName>
        <fullName evidence="2">Uncharacterized protein</fullName>
    </submittedName>
</protein>
<reference evidence="2" key="1">
    <citation type="submission" date="2021-09" db="EMBL/GenBank/DDBJ databases">
        <authorList>
            <consortium name="AG Swart"/>
            <person name="Singh M."/>
            <person name="Singh A."/>
            <person name="Seah K."/>
            <person name="Emmerich C."/>
        </authorList>
    </citation>
    <scope>NUCLEOTIDE SEQUENCE</scope>
    <source>
        <strain evidence="2">ATCC30299</strain>
    </source>
</reference>
<organism evidence="2 3">
    <name type="scientific">Blepharisma stoltei</name>
    <dbReference type="NCBI Taxonomy" id="1481888"/>
    <lineage>
        <taxon>Eukaryota</taxon>
        <taxon>Sar</taxon>
        <taxon>Alveolata</taxon>
        <taxon>Ciliophora</taxon>
        <taxon>Postciliodesmatophora</taxon>
        <taxon>Heterotrichea</taxon>
        <taxon>Heterotrichida</taxon>
        <taxon>Blepharismidae</taxon>
        <taxon>Blepharisma</taxon>
    </lineage>
</organism>